<gene>
    <name evidence="2" type="ORF">RO3G_16805</name>
</gene>
<protein>
    <submittedName>
        <fullName evidence="2">Uncharacterized protein</fullName>
    </submittedName>
</protein>
<name>I1CUG4_RHIO9</name>
<evidence type="ECO:0000313" key="2">
    <source>
        <dbReference type="EMBL" id="EIE92094.1"/>
    </source>
</evidence>
<keyword evidence="3" id="KW-1185">Reference proteome</keyword>
<dbReference type="AlphaFoldDB" id="I1CUG4"/>
<feature type="region of interest" description="Disordered" evidence="1">
    <location>
        <begin position="149"/>
        <end position="213"/>
    </location>
</feature>
<organism evidence="2 3">
    <name type="scientific">Rhizopus delemar (strain RA 99-880 / ATCC MYA-4621 / FGSC 9543 / NRRL 43880)</name>
    <name type="common">Mucormycosis agent</name>
    <name type="synonym">Rhizopus arrhizus var. delemar</name>
    <dbReference type="NCBI Taxonomy" id="246409"/>
    <lineage>
        <taxon>Eukaryota</taxon>
        <taxon>Fungi</taxon>
        <taxon>Fungi incertae sedis</taxon>
        <taxon>Mucoromycota</taxon>
        <taxon>Mucoromycotina</taxon>
        <taxon>Mucoromycetes</taxon>
        <taxon>Mucorales</taxon>
        <taxon>Mucorineae</taxon>
        <taxon>Rhizopodaceae</taxon>
        <taxon>Rhizopus</taxon>
    </lineage>
</organism>
<dbReference type="Proteomes" id="UP000009138">
    <property type="component" value="Unassembled WGS sequence"/>
</dbReference>
<feature type="compositionally biased region" description="Low complexity" evidence="1">
    <location>
        <begin position="190"/>
        <end position="207"/>
    </location>
</feature>
<dbReference type="RefSeq" id="XP_067527490.1">
    <property type="nucleotide sequence ID" value="XM_067671389.1"/>
</dbReference>
<proteinExistence type="predicted"/>
<dbReference type="InParanoid" id="I1CUG4"/>
<dbReference type="VEuPathDB" id="FungiDB:RO3G_16805"/>
<reference evidence="2 3" key="1">
    <citation type="journal article" date="2009" name="PLoS Genet.">
        <title>Genomic analysis of the basal lineage fungus Rhizopus oryzae reveals a whole-genome duplication.</title>
        <authorList>
            <person name="Ma L.-J."/>
            <person name="Ibrahim A.S."/>
            <person name="Skory C."/>
            <person name="Grabherr M.G."/>
            <person name="Burger G."/>
            <person name="Butler M."/>
            <person name="Elias M."/>
            <person name="Idnurm A."/>
            <person name="Lang B.F."/>
            <person name="Sone T."/>
            <person name="Abe A."/>
            <person name="Calvo S.E."/>
            <person name="Corrochano L.M."/>
            <person name="Engels R."/>
            <person name="Fu J."/>
            <person name="Hansberg W."/>
            <person name="Kim J.-M."/>
            <person name="Kodira C.D."/>
            <person name="Koehrsen M.J."/>
            <person name="Liu B."/>
            <person name="Miranda-Saavedra D."/>
            <person name="O'Leary S."/>
            <person name="Ortiz-Castellanos L."/>
            <person name="Poulter R."/>
            <person name="Rodriguez-Romero J."/>
            <person name="Ruiz-Herrera J."/>
            <person name="Shen Y.-Q."/>
            <person name="Zeng Q."/>
            <person name="Galagan J."/>
            <person name="Birren B.W."/>
            <person name="Cuomo C.A."/>
            <person name="Wickes B.L."/>
        </authorList>
    </citation>
    <scope>NUCLEOTIDE SEQUENCE [LARGE SCALE GENOMIC DNA]</scope>
    <source>
        <strain evidence="3">RA 99-880 / ATCC MYA-4621 / FGSC 9543 / NRRL 43880</strain>
    </source>
</reference>
<accession>I1CUG4</accession>
<evidence type="ECO:0000256" key="1">
    <source>
        <dbReference type="SAM" id="MobiDB-lite"/>
    </source>
</evidence>
<dbReference type="EMBL" id="CH476753">
    <property type="protein sequence ID" value="EIE92094.1"/>
    <property type="molecule type" value="Genomic_DNA"/>
</dbReference>
<sequence length="213" mass="23804">MIESMWAPLKAFIKPRNRTKENCYKRILEYLWRSENAGNVKQCFERMIREVAMNSDPAERSAETEDWFTRGLDGNSPSVSARIAARDARRFEAWVERRRAHDTRELLEEEAMLSDNDSIIGESDGEVMQDSILEARSGLDQSGIQGSIAANNDEAGAPSPTAIRSIGRPRSERRSVGRPRAVAPSVSNHPGSGRRSVGRPRVGNRSVGRPRRG</sequence>
<dbReference type="GeneID" id="93623770"/>
<evidence type="ECO:0000313" key="3">
    <source>
        <dbReference type="Proteomes" id="UP000009138"/>
    </source>
</evidence>